<feature type="compositionally biased region" description="Low complexity" evidence="1">
    <location>
        <begin position="71"/>
        <end position="81"/>
    </location>
</feature>
<dbReference type="EMBL" id="PVNG01000056">
    <property type="protein sequence ID" value="PRX43377.1"/>
    <property type="molecule type" value="Genomic_DNA"/>
</dbReference>
<evidence type="ECO:0000256" key="1">
    <source>
        <dbReference type="SAM" id="MobiDB-lite"/>
    </source>
</evidence>
<proteinExistence type="predicted"/>
<feature type="compositionally biased region" description="Pro residues" evidence="1">
    <location>
        <begin position="38"/>
        <end position="50"/>
    </location>
</feature>
<evidence type="ECO:0000313" key="3">
    <source>
        <dbReference type="Proteomes" id="UP000238312"/>
    </source>
</evidence>
<evidence type="ECO:0000313" key="2">
    <source>
        <dbReference type="EMBL" id="PRX43377.1"/>
    </source>
</evidence>
<protein>
    <submittedName>
        <fullName evidence="2">Uncharacterized protein</fullName>
    </submittedName>
</protein>
<keyword evidence="3" id="KW-1185">Reference proteome</keyword>
<gene>
    <name evidence="2" type="ORF">B0I32_15610</name>
</gene>
<sequence>MNGQDEAPEDMPEAVGRVNGESDTIAERAGVEIRQTPRPIPSEPVEPPPDPEQKVEEERREAAETPEEDAATGAAEPEPTG</sequence>
<feature type="region of interest" description="Disordered" evidence="1">
    <location>
        <begin position="1"/>
        <end position="81"/>
    </location>
</feature>
<feature type="compositionally biased region" description="Basic and acidic residues" evidence="1">
    <location>
        <begin position="51"/>
        <end position="63"/>
    </location>
</feature>
<name>A0A2T0LKF7_9ACTN</name>
<feature type="compositionally biased region" description="Acidic residues" evidence="1">
    <location>
        <begin position="1"/>
        <end position="12"/>
    </location>
</feature>
<comment type="caution">
    <text evidence="2">The sequence shown here is derived from an EMBL/GenBank/DDBJ whole genome shotgun (WGS) entry which is preliminary data.</text>
</comment>
<reference evidence="2 3" key="1">
    <citation type="submission" date="2018-03" db="EMBL/GenBank/DDBJ databases">
        <title>Genomic Encyclopedia of Type Strains, Phase III (KMG-III): the genomes of soil and plant-associated and newly described type strains.</title>
        <authorList>
            <person name="Whitman W."/>
        </authorList>
    </citation>
    <scope>NUCLEOTIDE SEQUENCE [LARGE SCALE GENOMIC DNA]</scope>
    <source>
        <strain evidence="2 3">CGMCC 4.7104</strain>
    </source>
</reference>
<dbReference type="Proteomes" id="UP000238312">
    <property type="component" value="Unassembled WGS sequence"/>
</dbReference>
<accession>A0A2T0LKF7</accession>
<dbReference type="AlphaFoldDB" id="A0A2T0LKF7"/>
<dbReference type="RefSeq" id="WP_146178751.1">
    <property type="nucleotide sequence ID" value="NZ_PVNG01000056.1"/>
</dbReference>
<organism evidence="2 3">
    <name type="scientific">Nonomuraea fuscirosea</name>
    <dbReference type="NCBI Taxonomy" id="1291556"/>
    <lineage>
        <taxon>Bacteria</taxon>
        <taxon>Bacillati</taxon>
        <taxon>Actinomycetota</taxon>
        <taxon>Actinomycetes</taxon>
        <taxon>Streptosporangiales</taxon>
        <taxon>Streptosporangiaceae</taxon>
        <taxon>Nonomuraea</taxon>
    </lineage>
</organism>
<dbReference type="OrthoDB" id="3544420at2"/>